<dbReference type="InterPro" id="IPR002509">
    <property type="entry name" value="NODB_dom"/>
</dbReference>
<name>A0A1M5EBF8_9THEO</name>
<feature type="chain" id="PRO_5013268398" evidence="3">
    <location>
        <begin position="25"/>
        <end position="264"/>
    </location>
</feature>
<evidence type="ECO:0000256" key="2">
    <source>
        <dbReference type="ARBA" id="ARBA00022729"/>
    </source>
</evidence>
<dbReference type="Proteomes" id="UP000184088">
    <property type="component" value="Unassembled WGS sequence"/>
</dbReference>
<evidence type="ECO:0000313" key="6">
    <source>
        <dbReference type="Proteomes" id="UP000184088"/>
    </source>
</evidence>
<dbReference type="Gene3D" id="3.20.20.370">
    <property type="entry name" value="Glycoside hydrolase/deacetylase"/>
    <property type="match status" value="1"/>
</dbReference>
<dbReference type="AlphaFoldDB" id="A0A1M5EBF8"/>
<dbReference type="OrthoDB" id="9778320at2"/>
<evidence type="ECO:0000256" key="1">
    <source>
        <dbReference type="ARBA" id="ARBA00004613"/>
    </source>
</evidence>
<keyword evidence="6" id="KW-1185">Reference proteome</keyword>
<dbReference type="SUPFAM" id="SSF88713">
    <property type="entry name" value="Glycoside hydrolase/deacetylase"/>
    <property type="match status" value="1"/>
</dbReference>
<dbReference type="PANTHER" id="PTHR34216:SF3">
    <property type="entry name" value="POLY-BETA-1,6-N-ACETYL-D-GLUCOSAMINE N-DEACETYLASE"/>
    <property type="match status" value="1"/>
</dbReference>
<dbReference type="CDD" id="cd10966">
    <property type="entry name" value="CE4_yadE_5s"/>
    <property type="match status" value="1"/>
</dbReference>
<dbReference type="GO" id="GO:0016810">
    <property type="term" value="F:hydrolase activity, acting on carbon-nitrogen (but not peptide) bonds"/>
    <property type="evidence" value="ECO:0007669"/>
    <property type="project" value="InterPro"/>
</dbReference>
<reference evidence="5 6" key="1">
    <citation type="submission" date="2016-11" db="EMBL/GenBank/DDBJ databases">
        <authorList>
            <person name="Jaros S."/>
            <person name="Januszkiewicz K."/>
            <person name="Wedrychowicz H."/>
        </authorList>
    </citation>
    <scope>NUCLEOTIDE SEQUENCE [LARGE SCALE GENOMIC DNA]</scope>
    <source>
        <strain evidence="5 6">DSM 17918</strain>
    </source>
</reference>
<dbReference type="EMBL" id="FQVH01000043">
    <property type="protein sequence ID" value="SHF76558.1"/>
    <property type="molecule type" value="Genomic_DNA"/>
</dbReference>
<dbReference type="InterPro" id="IPR051398">
    <property type="entry name" value="Polysacch_Deacetylase"/>
</dbReference>
<organism evidence="5 6">
    <name type="scientific">Caldanaerobius fijiensis DSM 17918</name>
    <dbReference type="NCBI Taxonomy" id="1121256"/>
    <lineage>
        <taxon>Bacteria</taxon>
        <taxon>Bacillati</taxon>
        <taxon>Bacillota</taxon>
        <taxon>Clostridia</taxon>
        <taxon>Thermoanaerobacterales</taxon>
        <taxon>Thermoanaerobacteraceae</taxon>
        <taxon>Caldanaerobius</taxon>
    </lineage>
</organism>
<dbReference type="Pfam" id="PF01522">
    <property type="entry name" value="Polysacc_deac_1"/>
    <property type="match status" value="1"/>
</dbReference>
<keyword evidence="2 3" id="KW-0732">Signal</keyword>
<dbReference type="PROSITE" id="PS51257">
    <property type="entry name" value="PROKAR_LIPOPROTEIN"/>
    <property type="match status" value="1"/>
</dbReference>
<evidence type="ECO:0000313" key="5">
    <source>
        <dbReference type="EMBL" id="SHF76558.1"/>
    </source>
</evidence>
<feature type="domain" description="NodB homology" evidence="4">
    <location>
        <begin position="94"/>
        <end position="264"/>
    </location>
</feature>
<comment type="subcellular location">
    <subcellularLocation>
        <location evidence="1">Secreted</location>
    </subcellularLocation>
</comment>
<evidence type="ECO:0000259" key="4">
    <source>
        <dbReference type="PROSITE" id="PS51677"/>
    </source>
</evidence>
<dbReference type="InterPro" id="IPR011330">
    <property type="entry name" value="Glyco_hydro/deAcase_b/a-brl"/>
</dbReference>
<gene>
    <name evidence="5" type="ORF">SAMN02746089_02517</name>
</gene>
<dbReference type="STRING" id="1121256.SAMN02746089_02517"/>
<dbReference type="GO" id="GO:0005975">
    <property type="term" value="P:carbohydrate metabolic process"/>
    <property type="evidence" value="ECO:0007669"/>
    <property type="project" value="InterPro"/>
</dbReference>
<dbReference type="PROSITE" id="PS51677">
    <property type="entry name" value="NODB"/>
    <property type="match status" value="1"/>
</dbReference>
<proteinExistence type="predicted"/>
<dbReference type="GO" id="GO:0005576">
    <property type="term" value="C:extracellular region"/>
    <property type="evidence" value="ECO:0007669"/>
    <property type="project" value="UniProtKB-SubCell"/>
</dbReference>
<protein>
    <submittedName>
        <fullName evidence="5">Polysaccharide deacetylase</fullName>
    </submittedName>
</protein>
<accession>A0A1M5EBF8</accession>
<dbReference type="RefSeq" id="WP_073345999.1">
    <property type="nucleotide sequence ID" value="NZ_FQVH01000043.1"/>
</dbReference>
<feature type="signal peptide" evidence="3">
    <location>
        <begin position="1"/>
        <end position="24"/>
    </location>
</feature>
<sequence length="264" mass="29681">MFKKLSALCIAVAVLLAAACSIHAATQDKTKVSVLLYHHFYTQEQAERFKGNDAAMPIEEFAEQMKYLHDNGYKTVMLKDLQDFIQGKKILSPKSVAIVMDDGYESNYTLAYPILKKYGYTAAVFVIAGSIQNSPHCTRPVSTPHMTMDEIRKAEDVFTYGSHTYNMHSAQNGVPYLLVKSDGDIMADLLASRWILNGTPYFAYPYGAYNEHLINLLKRAGFTMAFTTKRGYVVQGADPYALPRFPVLPETSMEQFKKIVEGRD</sequence>
<evidence type="ECO:0000256" key="3">
    <source>
        <dbReference type="SAM" id="SignalP"/>
    </source>
</evidence>
<dbReference type="PANTHER" id="PTHR34216">
    <property type="match status" value="1"/>
</dbReference>